<dbReference type="EMBL" id="CP097966">
    <property type="protein sequence ID" value="URQ63655.1"/>
    <property type="molecule type" value="Genomic_DNA"/>
</dbReference>
<dbReference type="Gene3D" id="3.10.450.50">
    <property type="match status" value="1"/>
</dbReference>
<dbReference type="Proteomes" id="UP001056381">
    <property type="component" value="Chromosome"/>
</dbReference>
<protein>
    <submittedName>
        <fullName evidence="3">Nuclear transport factor 2 family protein</fullName>
    </submittedName>
</protein>
<sequence length="154" mass="17767">MKIIFFILTLFSFNLFADDHDDVLAAVEKYYEAREVRDFKTMVAHESKMGVCSTNSDGSFHKACLKSSVADYEKNFAAGFNSIFYPEAIKLTKDAYVVRFYYEGVVGENDQPYRTRVTTTWIKENGKWVMRTQHYSSASFGGVHQTVRSDFEEE</sequence>
<evidence type="ECO:0000259" key="2">
    <source>
        <dbReference type="Pfam" id="PF13474"/>
    </source>
</evidence>
<evidence type="ECO:0000313" key="3">
    <source>
        <dbReference type="EMBL" id="URQ63655.1"/>
    </source>
</evidence>
<gene>
    <name evidence="3" type="ORF">M9B40_02515</name>
</gene>
<feature type="domain" description="SnoaL-like" evidence="2">
    <location>
        <begin position="23"/>
        <end position="137"/>
    </location>
</feature>
<reference evidence="3" key="1">
    <citation type="submission" date="2022-05" db="EMBL/GenBank/DDBJ databases">
        <title>Single-amplified genomics reveal most streamlined microbe among free-living bacteria.</title>
        <authorList>
            <person name="Roda-Garcia J."/>
            <person name="Haro-Moreno J.M."/>
            <person name="Rodriguez-Valera F."/>
            <person name="Almagro-Moreno S."/>
            <person name="Lopez-Perez M."/>
        </authorList>
    </citation>
    <scope>NUCLEOTIDE SEQUENCE</scope>
    <source>
        <strain evidence="3">TMED112-D2-2</strain>
    </source>
</reference>
<dbReference type="InterPro" id="IPR037401">
    <property type="entry name" value="SnoaL-like"/>
</dbReference>
<keyword evidence="4" id="KW-1185">Reference proteome</keyword>
<dbReference type="AlphaFoldDB" id="A0A9Q8U0M8"/>
<proteinExistence type="predicted"/>
<evidence type="ECO:0000256" key="1">
    <source>
        <dbReference type="SAM" id="SignalP"/>
    </source>
</evidence>
<feature type="signal peptide" evidence="1">
    <location>
        <begin position="1"/>
        <end position="17"/>
    </location>
</feature>
<keyword evidence="1" id="KW-0732">Signal</keyword>
<dbReference type="InterPro" id="IPR032710">
    <property type="entry name" value="NTF2-like_dom_sf"/>
</dbReference>
<evidence type="ECO:0000313" key="4">
    <source>
        <dbReference type="Proteomes" id="UP001056381"/>
    </source>
</evidence>
<accession>A0A9Q8U0M8</accession>
<organism evidence="3 4">
    <name type="scientific">SAR86 cluster bacterium</name>
    <dbReference type="NCBI Taxonomy" id="2030880"/>
    <lineage>
        <taxon>Bacteria</taxon>
        <taxon>Pseudomonadati</taxon>
        <taxon>Pseudomonadota</taxon>
        <taxon>Gammaproteobacteria</taxon>
        <taxon>SAR86 cluster</taxon>
    </lineage>
</organism>
<name>A0A9Q8U0M8_9GAMM</name>
<feature type="chain" id="PRO_5040438701" evidence="1">
    <location>
        <begin position="18"/>
        <end position="154"/>
    </location>
</feature>
<dbReference type="Pfam" id="PF13474">
    <property type="entry name" value="SnoaL_3"/>
    <property type="match status" value="1"/>
</dbReference>
<dbReference type="SUPFAM" id="SSF54427">
    <property type="entry name" value="NTF2-like"/>
    <property type="match status" value="1"/>
</dbReference>